<keyword evidence="1" id="KW-0472">Membrane</keyword>
<name>A0A377FTF8_9BACL</name>
<dbReference type="NCBIfam" id="TIGR01167">
    <property type="entry name" value="LPXTG_anchor"/>
    <property type="match status" value="1"/>
</dbReference>
<protein>
    <recommendedName>
        <fullName evidence="3">DUF4397 domain-containing protein</fullName>
    </recommendedName>
</protein>
<dbReference type="InterPro" id="IPR025510">
    <property type="entry name" value="DUF4397"/>
</dbReference>
<proteinExistence type="predicted"/>
<keyword evidence="1" id="KW-0812">Transmembrane</keyword>
<evidence type="ECO:0000313" key="4">
    <source>
        <dbReference type="EMBL" id="STO08097.1"/>
    </source>
</evidence>
<keyword evidence="1" id="KW-1133">Transmembrane helix</keyword>
<evidence type="ECO:0000256" key="1">
    <source>
        <dbReference type="SAM" id="Phobius"/>
    </source>
</evidence>
<feature type="domain" description="DUF4397" evidence="3">
    <location>
        <begin position="148"/>
        <end position="219"/>
    </location>
</feature>
<evidence type="ECO:0000313" key="5">
    <source>
        <dbReference type="Proteomes" id="UP000254060"/>
    </source>
</evidence>
<feature type="domain" description="DUF4397" evidence="3">
    <location>
        <begin position="30"/>
        <end position="144"/>
    </location>
</feature>
<reference evidence="4 5" key="1">
    <citation type="submission" date="2018-06" db="EMBL/GenBank/DDBJ databases">
        <authorList>
            <consortium name="Pathogen Informatics"/>
            <person name="Doyle S."/>
        </authorList>
    </citation>
    <scope>NUCLEOTIDE SEQUENCE [LARGE SCALE GENOMIC DNA]</scope>
    <source>
        <strain evidence="4 5">NCTC13163</strain>
    </source>
</reference>
<accession>A0A377FTF8</accession>
<feature type="signal peptide" evidence="2">
    <location>
        <begin position="1"/>
        <end position="23"/>
    </location>
</feature>
<dbReference type="EMBL" id="UGGP01000001">
    <property type="protein sequence ID" value="STO08097.1"/>
    <property type="molecule type" value="Genomic_DNA"/>
</dbReference>
<dbReference type="OrthoDB" id="9783299at2"/>
<sequence>MKKLMSLLGTLALAFALVLPVSADGHEGDAMVRVLHASPDAPAVDVYVNGEVAVEGAEFKALTDYLTLPAGDYNVEIKPAGDTETVVVAADLSLEAGKFYTAAAIGQLENIEIAAMEDDANFEDGKSKVRVAHFSPDAPAVDVAPKGGDPLFSNLEFKAVSDYGTLDAGTYDLEIRPAGATDVVKALDGVALEGGKNYTAFAIGLLEGEPAFEVLLAADGGEMAGAPETGQGGLAQTASMNWLLAAAALGAAAAGFYVFRRKQQDA</sequence>
<dbReference type="Proteomes" id="UP000254060">
    <property type="component" value="Unassembled WGS sequence"/>
</dbReference>
<evidence type="ECO:0000256" key="2">
    <source>
        <dbReference type="SAM" id="SignalP"/>
    </source>
</evidence>
<dbReference type="STRING" id="1397694.GCA_000702585_01963"/>
<dbReference type="AlphaFoldDB" id="A0A377FTF8"/>
<gene>
    <name evidence="4" type="ORF">NCTC13163_01464</name>
</gene>
<evidence type="ECO:0000259" key="3">
    <source>
        <dbReference type="Pfam" id="PF14344"/>
    </source>
</evidence>
<dbReference type="RefSeq" id="WP_024371934.1">
    <property type="nucleotide sequence ID" value="NZ_UGGP01000001.1"/>
</dbReference>
<feature type="chain" id="PRO_5016787458" description="DUF4397 domain-containing protein" evidence="2">
    <location>
        <begin position="24"/>
        <end position="266"/>
    </location>
</feature>
<dbReference type="Pfam" id="PF14344">
    <property type="entry name" value="DUF4397"/>
    <property type="match status" value="2"/>
</dbReference>
<organism evidence="4 5">
    <name type="scientific">Exiguobacterium aurantiacum</name>
    <dbReference type="NCBI Taxonomy" id="33987"/>
    <lineage>
        <taxon>Bacteria</taxon>
        <taxon>Bacillati</taxon>
        <taxon>Bacillota</taxon>
        <taxon>Bacilli</taxon>
        <taxon>Bacillales</taxon>
        <taxon>Bacillales Family XII. Incertae Sedis</taxon>
        <taxon>Exiguobacterium</taxon>
    </lineage>
</organism>
<feature type="transmembrane region" description="Helical" evidence="1">
    <location>
        <begin position="240"/>
        <end position="259"/>
    </location>
</feature>
<keyword evidence="2" id="KW-0732">Signal</keyword>